<gene>
    <name evidence="1" type="ORF">K8F61_02000</name>
</gene>
<organism evidence="1 2">
    <name type="scientific">Microbacterium resistens</name>
    <dbReference type="NCBI Taxonomy" id="156977"/>
    <lineage>
        <taxon>Bacteria</taxon>
        <taxon>Bacillati</taxon>
        <taxon>Actinomycetota</taxon>
        <taxon>Actinomycetes</taxon>
        <taxon>Micrococcales</taxon>
        <taxon>Microbacteriaceae</taxon>
        <taxon>Microbacterium</taxon>
    </lineage>
</organism>
<evidence type="ECO:0000313" key="1">
    <source>
        <dbReference type="EMBL" id="UGS27010.1"/>
    </source>
</evidence>
<proteinExistence type="predicted"/>
<sequence length="203" mass="22111">MKRLFSRNKKTQPAPHLTAETDIVVPLLSGQAWVDANAEKLARIPDFPPGNHPFSRQIAEGLYAAYAVDPGPSWEIVDMDSVERFGGADALHRVALTNLRRRGDIRLEGENGRYALTVPDNLDLTASILLDPARWRAAIPTAGDLVVAAPTRLSVWVCSIDDRDSVEKLVSAAAHGFENGEGKPVSPDLFRLSDTSLSRYAVA</sequence>
<dbReference type="RefSeq" id="WP_231820510.1">
    <property type="nucleotide sequence ID" value="NZ_CP082781.1"/>
</dbReference>
<evidence type="ECO:0008006" key="3">
    <source>
        <dbReference type="Google" id="ProtNLM"/>
    </source>
</evidence>
<evidence type="ECO:0000313" key="2">
    <source>
        <dbReference type="Proteomes" id="UP001199642"/>
    </source>
</evidence>
<dbReference type="Proteomes" id="UP001199642">
    <property type="component" value="Chromosome"/>
</dbReference>
<name>A0ABY3RUS2_9MICO</name>
<dbReference type="EMBL" id="CP082781">
    <property type="protein sequence ID" value="UGS27010.1"/>
    <property type="molecule type" value="Genomic_DNA"/>
</dbReference>
<reference evidence="1 2" key="1">
    <citation type="submission" date="2023-01" db="EMBL/GenBank/DDBJ databases">
        <title>Characterization of estradiol degrading bacteria Microbacterium sp. MZT7 and reveal degrading genes through genome analysis.</title>
        <authorList>
            <person name="Hao P."/>
            <person name="Gao Y."/>
        </authorList>
    </citation>
    <scope>NUCLEOTIDE SEQUENCE [LARGE SCALE GENOMIC DNA]</scope>
    <source>
        <strain evidence="1 2">MZT7</strain>
    </source>
</reference>
<keyword evidence="2" id="KW-1185">Reference proteome</keyword>
<accession>A0ABY3RUS2</accession>
<protein>
    <recommendedName>
        <fullName evidence="3">DUF1444 family protein</fullName>
    </recommendedName>
</protein>